<dbReference type="OrthoDB" id="328411at2759"/>
<accession>A0A2C6LDM3</accession>
<reference evidence="2 3" key="1">
    <citation type="journal article" date="2017" name="Int. J. Parasitol.">
        <title>The genome of the protozoan parasite Cystoisospora suis and a reverse vaccinology approach to identify vaccine candidates.</title>
        <authorList>
            <person name="Palmieri N."/>
            <person name="Shrestha A."/>
            <person name="Ruttkowski B."/>
            <person name="Beck T."/>
            <person name="Vogl C."/>
            <person name="Tomley F."/>
            <person name="Blake D.P."/>
            <person name="Joachim A."/>
        </authorList>
    </citation>
    <scope>NUCLEOTIDE SEQUENCE [LARGE SCALE GENOMIC DNA]</scope>
    <source>
        <strain evidence="2 3">Wien I</strain>
    </source>
</reference>
<proteinExistence type="predicted"/>
<protein>
    <submittedName>
        <fullName evidence="2">Mediator complex subunit med8</fullName>
    </submittedName>
</protein>
<keyword evidence="3" id="KW-1185">Reference proteome</keyword>
<feature type="region of interest" description="Disordered" evidence="1">
    <location>
        <begin position="1"/>
        <end position="21"/>
    </location>
</feature>
<dbReference type="VEuPathDB" id="ToxoDB:CSUI_001074"/>
<dbReference type="EMBL" id="MIGC01000426">
    <property type="protein sequence ID" value="PHJ25065.1"/>
    <property type="molecule type" value="Genomic_DNA"/>
</dbReference>
<evidence type="ECO:0000313" key="2">
    <source>
        <dbReference type="EMBL" id="PHJ25065.1"/>
    </source>
</evidence>
<gene>
    <name evidence="2" type="ORF">CSUI_001074</name>
</gene>
<sequence length="233" mass="25940">MEASSGPGAFHDGDEDQPEETAANMDRVISSVGSSFANLNNMISEHLNQDFELGNLLPYDLDFIRSGKFISDMLGLSVGYFSFEAACRGGESYLVSSAPAPIHSFPPNPFTGNLHDKDCLLECLNALNTEEDEQRRKELYARYCAQYENTVAPKELFLCASRHNRDIQQLLNIIDDIVSLTCALLFVDTEKPQPFKLKPIFKTRATRSVETPQDAGLLEKLLVTLNKGGRMQL</sequence>
<name>A0A2C6LDM3_9APIC</name>
<comment type="caution">
    <text evidence="2">The sequence shown here is derived from an EMBL/GenBank/DDBJ whole genome shotgun (WGS) entry which is preliminary data.</text>
</comment>
<dbReference type="GeneID" id="94424491"/>
<dbReference type="Proteomes" id="UP000221165">
    <property type="component" value="Unassembled WGS sequence"/>
</dbReference>
<organism evidence="2 3">
    <name type="scientific">Cystoisospora suis</name>
    <dbReference type="NCBI Taxonomy" id="483139"/>
    <lineage>
        <taxon>Eukaryota</taxon>
        <taxon>Sar</taxon>
        <taxon>Alveolata</taxon>
        <taxon>Apicomplexa</taxon>
        <taxon>Conoidasida</taxon>
        <taxon>Coccidia</taxon>
        <taxon>Eucoccidiorida</taxon>
        <taxon>Eimeriorina</taxon>
        <taxon>Sarcocystidae</taxon>
        <taxon>Cystoisospora</taxon>
    </lineage>
</organism>
<dbReference type="AlphaFoldDB" id="A0A2C6LDM3"/>
<evidence type="ECO:0000313" key="3">
    <source>
        <dbReference type="Proteomes" id="UP000221165"/>
    </source>
</evidence>
<dbReference type="RefSeq" id="XP_067926737.1">
    <property type="nucleotide sequence ID" value="XM_068061280.1"/>
</dbReference>
<evidence type="ECO:0000256" key="1">
    <source>
        <dbReference type="SAM" id="MobiDB-lite"/>
    </source>
</evidence>